<sequence>RPGWPVVEIQGTLELSEEGGQVDVVCTSHGGNPPPTLTIFKDGETVSGVVVEEGVGVGVSRLGHAYTSRGRTMGGR</sequence>
<evidence type="ECO:0000313" key="3">
    <source>
        <dbReference type="EMBL" id="KAK3867014.1"/>
    </source>
</evidence>
<dbReference type="Gene3D" id="2.60.40.10">
    <property type="entry name" value="Immunoglobulins"/>
    <property type="match status" value="1"/>
</dbReference>
<dbReference type="InterPro" id="IPR013162">
    <property type="entry name" value="CD80_C2-set"/>
</dbReference>
<dbReference type="InterPro" id="IPR013783">
    <property type="entry name" value="Ig-like_fold"/>
</dbReference>
<proteinExistence type="predicted"/>
<protein>
    <recommendedName>
        <fullName evidence="2">CD80-like immunoglobulin C2-set domain-containing protein</fullName>
    </recommendedName>
</protein>
<dbReference type="Pfam" id="PF08205">
    <property type="entry name" value="C2-set_2"/>
    <property type="match status" value="1"/>
</dbReference>
<name>A0AAE1F3V7_PETCI</name>
<feature type="domain" description="CD80-like immunoglobulin C2-set" evidence="2">
    <location>
        <begin position="10"/>
        <end position="50"/>
    </location>
</feature>
<evidence type="ECO:0000256" key="1">
    <source>
        <dbReference type="ARBA" id="ARBA00023157"/>
    </source>
</evidence>
<keyword evidence="1" id="KW-1015">Disulfide bond</keyword>
<reference evidence="3" key="1">
    <citation type="submission" date="2023-10" db="EMBL/GenBank/DDBJ databases">
        <title>Genome assemblies of two species of porcelain crab, Petrolisthes cinctipes and Petrolisthes manimaculis (Anomura: Porcellanidae).</title>
        <authorList>
            <person name="Angst P."/>
        </authorList>
    </citation>
    <scope>NUCLEOTIDE SEQUENCE</scope>
    <source>
        <strain evidence="3">PB745_01</strain>
        <tissue evidence="3">Gill</tissue>
    </source>
</reference>
<dbReference type="SUPFAM" id="SSF48726">
    <property type="entry name" value="Immunoglobulin"/>
    <property type="match status" value="1"/>
</dbReference>
<keyword evidence="4" id="KW-1185">Reference proteome</keyword>
<feature type="non-terminal residue" evidence="3">
    <location>
        <position position="1"/>
    </location>
</feature>
<evidence type="ECO:0000313" key="4">
    <source>
        <dbReference type="Proteomes" id="UP001286313"/>
    </source>
</evidence>
<dbReference type="Proteomes" id="UP001286313">
    <property type="component" value="Unassembled WGS sequence"/>
</dbReference>
<dbReference type="EMBL" id="JAWQEG010003294">
    <property type="protein sequence ID" value="KAK3867014.1"/>
    <property type="molecule type" value="Genomic_DNA"/>
</dbReference>
<dbReference type="InterPro" id="IPR036179">
    <property type="entry name" value="Ig-like_dom_sf"/>
</dbReference>
<evidence type="ECO:0000259" key="2">
    <source>
        <dbReference type="Pfam" id="PF08205"/>
    </source>
</evidence>
<gene>
    <name evidence="3" type="ORF">Pcinc_027483</name>
</gene>
<accession>A0AAE1F3V7</accession>
<organism evidence="3 4">
    <name type="scientific">Petrolisthes cinctipes</name>
    <name type="common">Flat porcelain crab</name>
    <dbReference type="NCBI Taxonomy" id="88211"/>
    <lineage>
        <taxon>Eukaryota</taxon>
        <taxon>Metazoa</taxon>
        <taxon>Ecdysozoa</taxon>
        <taxon>Arthropoda</taxon>
        <taxon>Crustacea</taxon>
        <taxon>Multicrustacea</taxon>
        <taxon>Malacostraca</taxon>
        <taxon>Eumalacostraca</taxon>
        <taxon>Eucarida</taxon>
        <taxon>Decapoda</taxon>
        <taxon>Pleocyemata</taxon>
        <taxon>Anomura</taxon>
        <taxon>Galatheoidea</taxon>
        <taxon>Porcellanidae</taxon>
        <taxon>Petrolisthes</taxon>
    </lineage>
</organism>
<dbReference type="AlphaFoldDB" id="A0AAE1F3V7"/>
<comment type="caution">
    <text evidence="3">The sequence shown here is derived from an EMBL/GenBank/DDBJ whole genome shotgun (WGS) entry which is preliminary data.</text>
</comment>